<dbReference type="InterPro" id="IPR036909">
    <property type="entry name" value="Cyt_c-like_dom_sf"/>
</dbReference>
<dbReference type="Pfam" id="PF13442">
    <property type="entry name" value="Cytochrome_CBB3"/>
    <property type="match status" value="1"/>
</dbReference>
<comment type="caution">
    <text evidence="8">The sequence shown here is derived from an EMBL/GenBank/DDBJ whole genome shotgun (WGS) entry which is preliminary data.</text>
</comment>
<keyword evidence="3 6" id="KW-0479">Metal-binding</keyword>
<accession>A0A2T5MGS7</accession>
<dbReference type="PANTHER" id="PTHR40942:SF4">
    <property type="entry name" value="CYTOCHROME C5"/>
    <property type="match status" value="1"/>
</dbReference>
<dbReference type="Proteomes" id="UP000244248">
    <property type="component" value="Unassembled WGS sequence"/>
</dbReference>
<keyword evidence="9" id="KW-1185">Reference proteome</keyword>
<evidence type="ECO:0000256" key="2">
    <source>
        <dbReference type="ARBA" id="ARBA00022617"/>
    </source>
</evidence>
<dbReference type="GO" id="GO:0020037">
    <property type="term" value="F:heme binding"/>
    <property type="evidence" value="ECO:0007669"/>
    <property type="project" value="InterPro"/>
</dbReference>
<dbReference type="PANTHER" id="PTHR40942">
    <property type="match status" value="1"/>
</dbReference>
<evidence type="ECO:0000256" key="5">
    <source>
        <dbReference type="ARBA" id="ARBA00023004"/>
    </source>
</evidence>
<keyword evidence="2 6" id="KW-0349">Heme</keyword>
<evidence type="ECO:0000259" key="7">
    <source>
        <dbReference type="PROSITE" id="PS51007"/>
    </source>
</evidence>
<dbReference type="GO" id="GO:0005506">
    <property type="term" value="F:iron ion binding"/>
    <property type="evidence" value="ECO:0007669"/>
    <property type="project" value="InterPro"/>
</dbReference>
<sequence>MGGLFGIFFLCIVVARIITPARELDAAGLAKIEAATAPVGEVVTDPAALELKLAANKPARAAYTGEQVVTKVCAACHQTGMLNAPKIGDKGEWAKRKGAAGGLDGLVKLAIKGINQMPARGGDSDLSDDEIKAAVEFILSK</sequence>
<keyword evidence="5 6" id="KW-0408">Iron</keyword>
<evidence type="ECO:0000256" key="6">
    <source>
        <dbReference type="PROSITE-ProRule" id="PRU00433"/>
    </source>
</evidence>
<dbReference type="SUPFAM" id="SSF46626">
    <property type="entry name" value="Cytochrome c"/>
    <property type="match status" value="1"/>
</dbReference>
<dbReference type="PROSITE" id="PS51007">
    <property type="entry name" value="CYTC"/>
    <property type="match status" value="1"/>
</dbReference>
<evidence type="ECO:0000256" key="3">
    <source>
        <dbReference type="ARBA" id="ARBA00022723"/>
    </source>
</evidence>
<dbReference type="Gene3D" id="1.10.760.10">
    <property type="entry name" value="Cytochrome c-like domain"/>
    <property type="match status" value="1"/>
</dbReference>
<dbReference type="EMBL" id="QANS01000003">
    <property type="protein sequence ID" value="PTU31795.1"/>
    <property type="molecule type" value="Genomic_DNA"/>
</dbReference>
<gene>
    <name evidence="8" type="ORF">CJD38_09030</name>
</gene>
<proteinExistence type="predicted"/>
<name>A0A2T5MGS7_9GAMM</name>
<feature type="domain" description="Cytochrome c" evidence="7">
    <location>
        <begin position="60"/>
        <end position="141"/>
    </location>
</feature>
<evidence type="ECO:0000313" key="9">
    <source>
        <dbReference type="Proteomes" id="UP000244248"/>
    </source>
</evidence>
<evidence type="ECO:0000256" key="4">
    <source>
        <dbReference type="ARBA" id="ARBA00022982"/>
    </source>
</evidence>
<dbReference type="PRINTS" id="PR00607">
    <property type="entry name" value="CYTCHROMECIE"/>
</dbReference>
<keyword evidence="1" id="KW-0813">Transport</keyword>
<dbReference type="GO" id="GO:0009055">
    <property type="term" value="F:electron transfer activity"/>
    <property type="evidence" value="ECO:0007669"/>
    <property type="project" value="InterPro"/>
</dbReference>
<dbReference type="InterPro" id="IPR002323">
    <property type="entry name" value="Cyt_CIE"/>
</dbReference>
<evidence type="ECO:0000313" key="8">
    <source>
        <dbReference type="EMBL" id="PTU31795.1"/>
    </source>
</evidence>
<keyword evidence="4" id="KW-0249">Electron transport</keyword>
<dbReference type="AlphaFoldDB" id="A0A2T5MGS7"/>
<protein>
    <submittedName>
        <fullName evidence="8">Cytochrome c5 family protein</fullName>
    </submittedName>
</protein>
<organism evidence="8 9">
    <name type="scientific">Stenotrophobium rhamnosiphilum</name>
    <dbReference type="NCBI Taxonomy" id="2029166"/>
    <lineage>
        <taxon>Bacteria</taxon>
        <taxon>Pseudomonadati</taxon>
        <taxon>Pseudomonadota</taxon>
        <taxon>Gammaproteobacteria</taxon>
        <taxon>Nevskiales</taxon>
        <taxon>Nevskiaceae</taxon>
        <taxon>Stenotrophobium</taxon>
    </lineage>
</organism>
<dbReference type="OrthoDB" id="9814708at2"/>
<reference evidence="8 9" key="1">
    <citation type="submission" date="2018-04" db="EMBL/GenBank/DDBJ databases">
        <title>Novel species isolated from glacier.</title>
        <authorList>
            <person name="Liu Q."/>
            <person name="Xin Y.-H."/>
        </authorList>
    </citation>
    <scope>NUCLEOTIDE SEQUENCE [LARGE SCALE GENOMIC DNA]</scope>
    <source>
        <strain evidence="8 9">GT1R17</strain>
    </source>
</reference>
<dbReference type="InterPro" id="IPR009056">
    <property type="entry name" value="Cyt_c-like_dom"/>
</dbReference>
<evidence type="ECO:0000256" key="1">
    <source>
        <dbReference type="ARBA" id="ARBA00022448"/>
    </source>
</evidence>